<dbReference type="Proteomes" id="UP000024635">
    <property type="component" value="Unassembled WGS sequence"/>
</dbReference>
<sequence length="114" mass="12729">MRRICRTSVDSRSIQVRCGRVAVYVLSASSRKLSTDRIHRLYFEASPHQVPPASLRLLRVNMTTPLNLPIGDVDVKTLTLGNPCDAHMPRSCIKMLFINNLPSCTLSSDIFSIS</sequence>
<reference evidence="2" key="1">
    <citation type="journal article" date="2015" name="Nat. Genet.">
        <title>The genome and transcriptome of the zoonotic hookworm Ancylostoma ceylanicum identify infection-specific gene families.</title>
        <authorList>
            <person name="Schwarz E.M."/>
            <person name="Hu Y."/>
            <person name="Antoshechkin I."/>
            <person name="Miller M.M."/>
            <person name="Sternberg P.W."/>
            <person name="Aroian R.V."/>
        </authorList>
    </citation>
    <scope>NUCLEOTIDE SEQUENCE</scope>
    <source>
        <strain evidence="2">HY135</strain>
    </source>
</reference>
<comment type="caution">
    <text evidence="1">The sequence shown here is derived from an EMBL/GenBank/DDBJ whole genome shotgun (WGS) entry which is preliminary data.</text>
</comment>
<dbReference type="EMBL" id="JARK01001352">
    <property type="protein sequence ID" value="EYC22793.1"/>
    <property type="molecule type" value="Genomic_DNA"/>
</dbReference>
<gene>
    <name evidence="1" type="primary">Acey_s0016.g2951</name>
    <name evidence="1" type="ORF">Y032_0016g2951</name>
</gene>
<protein>
    <submittedName>
        <fullName evidence="1">Uncharacterized protein</fullName>
    </submittedName>
</protein>
<dbReference type="AlphaFoldDB" id="A0A016V7T1"/>
<proteinExistence type="predicted"/>
<name>A0A016V7T1_9BILA</name>
<evidence type="ECO:0000313" key="2">
    <source>
        <dbReference type="Proteomes" id="UP000024635"/>
    </source>
</evidence>
<accession>A0A016V7T1</accession>
<evidence type="ECO:0000313" key="1">
    <source>
        <dbReference type="EMBL" id="EYC22793.1"/>
    </source>
</evidence>
<organism evidence="1 2">
    <name type="scientific">Ancylostoma ceylanicum</name>
    <dbReference type="NCBI Taxonomy" id="53326"/>
    <lineage>
        <taxon>Eukaryota</taxon>
        <taxon>Metazoa</taxon>
        <taxon>Ecdysozoa</taxon>
        <taxon>Nematoda</taxon>
        <taxon>Chromadorea</taxon>
        <taxon>Rhabditida</taxon>
        <taxon>Rhabditina</taxon>
        <taxon>Rhabditomorpha</taxon>
        <taxon>Strongyloidea</taxon>
        <taxon>Ancylostomatidae</taxon>
        <taxon>Ancylostomatinae</taxon>
        <taxon>Ancylostoma</taxon>
    </lineage>
</organism>
<keyword evidence="2" id="KW-1185">Reference proteome</keyword>